<sequence length="130" mass="14031">MYPHSARKPPDLVHLCSAAEWQAISADGEHRPESLASAGYVHLSTPAQVHLPANRLFAGRTDLVLLHIDPDRLSDPVLWEPGLPTDPEAMVFPHLYGPLPAAAVRAVTPYRPGPDGTFAPLDQSPPAPPR</sequence>
<gene>
    <name evidence="2" type="ORF">NIIDNTM18_21250</name>
</gene>
<dbReference type="Gene3D" id="3.20.170.20">
    <property type="entry name" value="Protein of unknown function DUF952"/>
    <property type="match status" value="1"/>
</dbReference>
<dbReference type="PANTHER" id="PTHR34129:SF1">
    <property type="entry name" value="DUF952 DOMAIN-CONTAINING PROTEIN"/>
    <property type="match status" value="1"/>
</dbReference>
<proteinExistence type="predicted"/>
<organism evidence="2 3">
    <name type="scientific">Mycolicibacterium litorale</name>
    <dbReference type="NCBI Taxonomy" id="758802"/>
    <lineage>
        <taxon>Bacteria</taxon>
        <taxon>Bacillati</taxon>
        <taxon>Actinomycetota</taxon>
        <taxon>Actinomycetes</taxon>
        <taxon>Mycobacteriales</taxon>
        <taxon>Mycobacteriaceae</taxon>
        <taxon>Mycolicibacterium</taxon>
    </lineage>
</organism>
<dbReference type="AlphaFoldDB" id="A0A6S6P641"/>
<dbReference type="PANTHER" id="PTHR34129">
    <property type="entry name" value="BLR1139 PROTEIN"/>
    <property type="match status" value="1"/>
</dbReference>
<evidence type="ECO:0000256" key="1">
    <source>
        <dbReference type="SAM" id="MobiDB-lite"/>
    </source>
</evidence>
<dbReference type="Pfam" id="PF06108">
    <property type="entry name" value="DUF952"/>
    <property type="match status" value="1"/>
</dbReference>
<evidence type="ECO:0000313" key="3">
    <source>
        <dbReference type="Proteomes" id="UP000515734"/>
    </source>
</evidence>
<reference evidence="2 3" key="1">
    <citation type="submission" date="2020-07" db="EMBL/GenBank/DDBJ databases">
        <title>Complete genome sequence of Mycolicibacterium litorale like strain isolated from cardiac implantable electronic device infection.</title>
        <authorList>
            <person name="Fukano H."/>
            <person name="Miyama H."/>
            <person name="Hoshino Y."/>
        </authorList>
    </citation>
    <scope>NUCLEOTIDE SEQUENCE [LARGE SCALE GENOMIC DNA]</scope>
    <source>
        <strain evidence="2 3">NIIDNTM18</strain>
    </source>
</reference>
<dbReference type="RefSeq" id="WP_185295612.1">
    <property type="nucleotide sequence ID" value="NZ_AP023287.1"/>
</dbReference>
<name>A0A6S6P641_9MYCO</name>
<dbReference type="SUPFAM" id="SSF56399">
    <property type="entry name" value="ADP-ribosylation"/>
    <property type="match status" value="1"/>
</dbReference>
<accession>A0A6S6P641</accession>
<protein>
    <submittedName>
        <fullName evidence="2">Glutathione S-transferase</fullName>
    </submittedName>
</protein>
<dbReference type="InterPro" id="IPR009297">
    <property type="entry name" value="DUF952"/>
</dbReference>
<evidence type="ECO:0000313" key="2">
    <source>
        <dbReference type="EMBL" id="BCI52847.1"/>
    </source>
</evidence>
<dbReference type="EMBL" id="AP023287">
    <property type="protein sequence ID" value="BCI52847.1"/>
    <property type="molecule type" value="Genomic_DNA"/>
</dbReference>
<dbReference type="GO" id="GO:0016740">
    <property type="term" value="F:transferase activity"/>
    <property type="evidence" value="ECO:0007669"/>
    <property type="project" value="UniProtKB-KW"/>
</dbReference>
<keyword evidence="2" id="KW-0808">Transferase</keyword>
<dbReference type="Proteomes" id="UP000515734">
    <property type="component" value="Chromosome"/>
</dbReference>
<feature type="region of interest" description="Disordered" evidence="1">
    <location>
        <begin position="107"/>
        <end position="130"/>
    </location>
</feature>